<sequence length="95" mass="9859">MSVSVNRTELVQAIAAKAGLTNTDADKALRAFQEVLVEQLAAGESVTIPGLLAVSRAERSARTGINPQTGEKLEIPAGFRVKLTAGSALKRAVSA</sequence>
<dbReference type="AlphaFoldDB" id="A0A512PAR7"/>
<dbReference type="CDD" id="cd14435">
    <property type="entry name" value="SPO1_TF1_like"/>
    <property type="match status" value="1"/>
</dbReference>
<protein>
    <submittedName>
        <fullName evidence="4">DNA-binding protein HU 1</fullName>
    </submittedName>
</protein>
<dbReference type="SMART" id="SM00411">
    <property type="entry name" value="BHL"/>
    <property type="match status" value="1"/>
</dbReference>
<name>A0A512PAR7_9CELL</name>
<proteinExistence type="inferred from homology"/>
<dbReference type="GO" id="GO:0030527">
    <property type="term" value="F:structural constituent of chromatin"/>
    <property type="evidence" value="ECO:0007669"/>
    <property type="project" value="InterPro"/>
</dbReference>
<dbReference type="InterPro" id="IPR010992">
    <property type="entry name" value="IHF-like_DNA-bd_dom_sf"/>
</dbReference>
<accession>A0A512PAR7</accession>
<dbReference type="PANTHER" id="PTHR33175">
    <property type="entry name" value="DNA-BINDING PROTEIN HU"/>
    <property type="match status" value="1"/>
</dbReference>
<dbReference type="InterPro" id="IPR000119">
    <property type="entry name" value="Hist_DNA-bd"/>
</dbReference>
<dbReference type="PANTHER" id="PTHR33175:SF3">
    <property type="entry name" value="DNA-BINDING PROTEIN HU-BETA"/>
    <property type="match status" value="1"/>
</dbReference>
<keyword evidence="2 4" id="KW-0238">DNA-binding</keyword>
<keyword evidence="1" id="KW-0226">DNA condensation</keyword>
<reference evidence="4 5" key="1">
    <citation type="submission" date="2019-07" db="EMBL/GenBank/DDBJ databases">
        <title>Whole genome shotgun sequence of Cellulomonas soli NBRC 109434.</title>
        <authorList>
            <person name="Hosoyama A."/>
            <person name="Uohara A."/>
            <person name="Ohji S."/>
            <person name="Ichikawa N."/>
        </authorList>
    </citation>
    <scope>NUCLEOTIDE SEQUENCE [LARGE SCALE GENOMIC DNA]</scope>
    <source>
        <strain evidence="4 5">NBRC 109434</strain>
    </source>
</reference>
<evidence type="ECO:0000256" key="3">
    <source>
        <dbReference type="RuleBase" id="RU003939"/>
    </source>
</evidence>
<dbReference type="Proteomes" id="UP000321798">
    <property type="component" value="Unassembled WGS sequence"/>
</dbReference>
<evidence type="ECO:0000256" key="2">
    <source>
        <dbReference type="ARBA" id="ARBA00023125"/>
    </source>
</evidence>
<dbReference type="GO" id="GO:0005829">
    <property type="term" value="C:cytosol"/>
    <property type="evidence" value="ECO:0007669"/>
    <property type="project" value="TreeGrafter"/>
</dbReference>
<dbReference type="GO" id="GO:0003677">
    <property type="term" value="F:DNA binding"/>
    <property type="evidence" value="ECO:0007669"/>
    <property type="project" value="UniProtKB-KW"/>
</dbReference>
<evidence type="ECO:0000256" key="1">
    <source>
        <dbReference type="ARBA" id="ARBA00023067"/>
    </source>
</evidence>
<dbReference type="Pfam" id="PF00216">
    <property type="entry name" value="Bac_DNA_binding"/>
    <property type="match status" value="1"/>
</dbReference>
<dbReference type="GO" id="GO:0030261">
    <property type="term" value="P:chromosome condensation"/>
    <property type="evidence" value="ECO:0007669"/>
    <property type="project" value="UniProtKB-KW"/>
</dbReference>
<dbReference type="Gene3D" id="4.10.520.10">
    <property type="entry name" value="IHF-like DNA-binding proteins"/>
    <property type="match status" value="1"/>
</dbReference>
<evidence type="ECO:0000313" key="4">
    <source>
        <dbReference type="EMBL" id="GEP68192.1"/>
    </source>
</evidence>
<comment type="similarity">
    <text evidence="3">Belongs to the bacterial histone-like protein family.</text>
</comment>
<comment type="caution">
    <text evidence="4">The sequence shown here is derived from an EMBL/GenBank/DDBJ whole genome shotgun (WGS) entry which is preliminary data.</text>
</comment>
<dbReference type="EMBL" id="BKAL01000002">
    <property type="protein sequence ID" value="GEP68192.1"/>
    <property type="molecule type" value="Genomic_DNA"/>
</dbReference>
<evidence type="ECO:0000313" key="5">
    <source>
        <dbReference type="Proteomes" id="UP000321798"/>
    </source>
</evidence>
<gene>
    <name evidence="4" type="primary">hup1</name>
    <name evidence="4" type="ORF">CSO01_09070</name>
</gene>
<organism evidence="4 5">
    <name type="scientific">Cellulomonas soli</name>
    <dbReference type="NCBI Taxonomy" id="931535"/>
    <lineage>
        <taxon>Bacteria</taxon>
        <taxon>Bacillati</taxon>
        <taxon>Actinomycetota</taxon>
        <taxon>Actinomycetes</taxon>
        <taxon>Micrococcales</taxon>
        <taxon>Cellulomonadaceae</taxon>
        <taxon>Cellulomonas</taxon>
    </lineage>
</organism>
<dbReference type="SUPFAM" id="SSF47729">
    <property type="entry name" value="IHF-like DNA-binding proteins"/>
    <property type="match status" value="1"/>
</dbReference>
<keyword evidence="5" id="KW-1185">Reference proteome</keyword>